<dbReference type="RefSeq" id="WP_263597225.1">
    <property type="nucleotide sequence ID" value="NZ_CABVHK010000014.1"/>
</dbReference>
<dbReference type="AlphaFoldDB" id="A0A5E6VF89"/>
<gene>
    <name evidence="1" type="ORF">PS662_04129</name>
</gene>
<name>A0A5E6VF89_PSEFL</name>
<sequence length="40" mass="4339">MSLNANSQPKKNPEPVGAFFFLSLESGLDTAIHHQKTLIG</sequence>
<organism evidence="1 2">
    <name type="scientific">Pseudomonas fluorescens</name>
    <dbReference type="NCBI Taxonomy" id="294"/>
    <lineage>
        <taxon>Bacteria</taxon>
        <taxon>Pseudomonadati</taxon>
        <taxon>Pseudomonadota</taxon>
        <taxon>Gammaproteobacteria</taxon>
        <taxon>Pseudomonadales</taxon>
        <taxon>Pseudomonadaceae</taxon>
        <taxon>Pseudomonas</taxon>
    </lineage>
</organism>
<evidence type="ECO:0000313" key="2">
    <source>
        <dbReference type="Proteomes" id="UP000326953"/>
    </source>
</evidence>
<dbReference type="EMBL" id="CABVHK010000014">
    <property type="protein sequence ID" value="VVN16567.1"/>
    <property type="molecule type" value="Genomic_DNA"/>
</dbReference>
<protein>
    <submittedName>
        <fullName evidence="1">Uncharacterized protein</fullName>
    </submittedName>
</protein>
<evidence type="ECO:0000313" key="1">
    <source>
        <dbReference type="EMBL" id="VVN16567.1"/>
    </source>
</evidence>
<dbReference type="Proteomes" id="UP000326953">
    <property type="component" value="Unassembled WGS sequence"/>
</dbReference>
<accession>A0A5E6VF89</accession>
<reference evidence="1 2" key="1">
    <citation type="submission" date="2019-09" db="EMBL/GenBank/DDBJ databases">
        <authorList>
            <person name="Chandra G."/>
            <person name="Truman W A."/>
        </authorList>
    </citation>
    <scope>NUCLEOTIDE SEQUENCE [LARGE SCALE GENOMIC DNA]</scope>
    <source>
        <strain evidence="1">PS662</strain>
    </source>
</reference>
<proteinExistence type="predicted"/>